<name>A0A6A4YYN7_APHAT</name>
<reference evidence="1 2" key="1">
    <citation type="submission" date="2019-06" db="EMBL/GenBank/DDBJ databases">
        <title>Genomics analysis of Aphanomyces spp. identifies a new class of oomycete effector associated with host adaptation.</title>
        <authorList>
            <person name="Gaulin E."/>
        </authorList>
    </citation>
    <scope>NUCLEOTIDE SEQUENCE [LARGE SCALE GENOMIC DNA]</scope>
    <source>
        <strain evidence="1 2">E</strain>
    </source>
</reference>
<organism evidence="1 2">
    <name type="scientific">Aphanomyces astaci</name>
    <name type="common">Crayfish plague agent</name>
    <dbReference type="NCBI Taxonomy" id="112090"/>
    <lineage>
        <taxon>Eukaryota</taxon>
        <taxon>Sar</taxon>
        <taxon>Stramenopiles</taxon>
        <taxon>Oomycota</taxon>
        <taxon>Saprolegniomycetes</taxon>
        <taxon>Saprolegniales</taxon>
        <taxon>Verrucalvaceae</taxon>
        <taxon>Aphanomyces</taxon>
    </lineage>
</organism>
<sequence length="140" mass="15570">MEWREFALTGSMLDVYNLDKKKTHSFRASEVTIADMSSEGLYSLDVNGQRQLVLRVSSQSRLTKFLHVLVLAATTSQWTPPVVDVLTSLLSVATDIVEADARSPTKEVNVSTVSIDHVQAHLVDMHAMYQLQATCSTMEQ</sequence>
<dbReference type="AlphaFoldDB" id="A0A6A4YYN7"/>
<gene>
    <name evidence="1" type="ORF">AaE_014746</name>
</gene>
<protein>
    <submittedName>
        <fullName evidence="1">Uncharacterized protein</fullName>
    </submittedName>
</protein>
<evidence type="ECO:0000313" key="2">
    <source>
        <dbReference type="Proteomes" id="UP000469452"/>
    </source>
</evidence>
<comment type="caution">
    <text evidence="1">The sequence shown here is derived from an EMBL/GenBank/DDBJ whole genome shotgun (WGS) entry which is preliminary data.</text>
</comment>
<dbReference type="Proteomes" id="UP000469452">
    <property type="component" value="Unassembled WGS sequence"/>
</dbReference>
<dbReference type="EMBL" id="VJMI01020324">
    <property type="protein sequence ID" value="KAF0704810.1"/>
    <property type="molecule type" value="Genomic_DNA"/>
</dbReference>
<accession>A0A6A4YYN7</accession>
<proteinExistence type="predicted"/>
<evidence type="ECO:0000313" key="1">
    <source>
        <dbReference type="EMBL" id="KAF0704810.1"/>
    </source>
</evidence>
<feature type="non-terminal residue" evidence="1">
    <location>
        <position position="140"/>
    </location>
</feature>